<dbReference type="AlphaFoldDB" id="A0A1I4W1Q8"/>
<evidence type="ECO:0000256" key="3">
    <source>
        <dbReference type="SAM" id="Phobius"/>
    </source>
</evidence>
<dbReference type="Pfam" id="PF07715">
    <property type="entry name" value="Plug"/>
    <property type="match status" value="1"/>
</dbReference>
<dbReference type="InterPro" id="IPR021908">
    <property type="entry name" value="YfbK_C"/>
</dbReference>
<dbReference type="SUPFAM" id="SSF49464">
    <property type="entry name" value="Carboxypeptidase regulatory domain-like"/>
    <property type="match status" value="1"/>
</dbReference>
<dbReference type="Gene3D" id="3.40.50.410">
    <property type="entry name" value="von Willebrand factor, type A domain"/>
    <property type="match status" value="1"/>
</dbReference>
<dbReference type="RefSeq" id="WP_245758416.1">
    <property type="nucleotide sequence ID" value="NZ_FOVI01000001.1"/>
</dbReference>
<dbReference type="EMBL" id="FOVI01000001">
    <property type="protein sequence ID" value="SFN07403.1"/>
    <property type="molecule type" value="Genomic_DNA"/>
</dbReference>
<organism evidence="5 6">
    <name type="scientific">Paenimyroides ummariense</name>
    <dbReference type="NCBI Taxonomy" id="913024"/>
    <lineage>
        <taxon>Bacteria</taxon>
        <taxon>Pseudomonadati</taxon>
        <taxon>Bacteroidota</taxon>
        <taxon>Flavobacteriia</taxon>
        <taxon>Flavobacteriales</taxon>
        <taxon>Flavobacteriaceae</taxon>
        <taxon>Paenimyroides</taxon>
    </lineage>
</organism>
<dbReference type="InterPro" id="IPR039426">
    <property type="entry name" value="TonB-dep_rcpt-like"/>
</dbReference>
<dbReference type="SMART" id="SM00327">
    <property type="entry name" value="VWA"/>
    <property type="match status" value="1"/>
</dbReference>
<keyword evidence="1" id="KW-1134">Transmembrane beta strand</keyword>
<dbReference type="GO" id="GO:0009279">
    <property type="term" value="C:cell outer membrane"/>
    <property type="evidence" value="ECO:0007669"/>
    <property type="project" value="UniProtKB-SubCell"/>
</dbReference>
<name>A0A1I4W1Q8_9FLAO</name>
<dbReference type="InterPro" id="IPR037066">
    <property type="entry name" value="Plug_dom_sf"/>
</dbReference>
<dbReference type="InterPro" id="IPR051266">
    <property type="entry name" value="CLCR"/>
</dbReference>
<feature type="region of interest" description="Disordered" evidence="2">
    <location>
        <begin position="394"/>
        <end position="413"/>
    </location>
</feature>
<dbReference type="InterPro" id="IPR002035">
    <property type="entry name" value="VWF_A"/>
</dbReference>
<dbReference type="PANTHER" id="PTHR10579:SF43">
    <property type="entry name" value="ZINC FINGER (C3HC4-TYPE RING FINGER) FAMILY PROTEIN"/>
    <property type="match status" value="1"/>
</dbReference>
<dbReference type="PANTHER" id="PTHR10579">
    <property type="entry name" value="CALCIUM-ACTIVATED CHLORIDE CHANNEL REGULATOR"/>
    <property type="match status" value="1"/>
</dbReference>
<dbReference type="NCBIfam" id="TIGR04057">
    <property type="entry name" value="SusC_RagA_signa"/>
    <property type="match status" value="1"/>
</dbReference>
<comment type="subcellular location">
    <subcellularLocation>
        <location evidence="1">Cell outer membrane</location>
        <topology evidence="1">Multi-pass membrane protein</topology>
    </subcellularLocation>
</comment>
<dbReference type="Gene3D" id="2.170.130.10">
    <property type="entry name" value="TonB-dependent receptor, plug domain"/>
    <property type="match status" value="1"/>
</dbReference>
<dbReference type="InterPro" id="IPR012910">
    <property type="entry name" value="Plug_dom"/>
</dbReference>
<accession>A0A1I4W1Q8</accession>
<reference evidence="6" key="1">
    <citation type="submission" date="2016-10" db="EMBL/GenBank/DDBJ databases">
        <authorList>
            <person name="Varghese N."/>
            <person name="Submissions S."/>
        </authorList>
    </citation>
    <scope>NUCLEOTIDE SEQUENCE [LARGE SCALE GENOMIC DNA]</scope>
    <source>
        <strain evidence="6">DS-12</strain>
    </source>
</reference>
<feature type="compositionally biased region" description="Basic residues" evidence="2">
    <location>
        <begin position="400"/>
        <end position="411"/>
    </location>
</feature>
<sequence>MENQDKNIEKYFRKLSEEKEPQAFPNMDKVWDKIEQKLDQKETKKVIPFWKYVGIAAALLVFVSVGIQLMNNTPDKENLPAVNDQRIVIDERKAKEILDEKTTSQKDVYAFEEVEKKKEEGKSKTHFIQIPAKKEAVSNSSKSETNDIKFTEVEAKSDPVVKDQQVTTQQDFNDATVVGRDNSRNEERSKSIKGIVKTQDGDPIPGATVMLKGTNLGTDTGVEGEYSFNANKGEKLQVVYEGFKPVTVTVSDSNVLNVTMVEDDSFALAEVVVDSYRTTSKATSTAAVSTVTSKTIEARPNASIIQTLQGQVPGLNIATGSGQPGSSNTAVVLRGVGSISGNTEPLYVIDGVPVSTRKARKLNPNDIKNISVLKGSSATAIYGNRGANGVINISTQKTDKSKKRKSRKQRKKEALQIQEALKTIQPIEVDSESYESYQENLFESSSVNPVSTFSIDVDNAAYTNIRRLINNGQKVPKDAVRVEEMINFFKYDYPKPTDNHPFSINTEYSDSPWNENHKLLKIGLQGKEIPTDKLPKSNFVFLVDVSGSMDYVNKLPLLKESMKVLLNELRDEDRVSIVYYASGTGVLLEPTKASEKNKIIHAIDNMRAGGGTSGAAGLDLAYEMAAKHFIKDGNNRIILATDGDFNIGKSSDKEMQELIEEKRKSGVFLTCLGFGMGNYKDSKMITLSKKGNGNYAYIDNIQEANRFLGKEFKGSMYAIAKDVKIQIEFNPAHVQAYRLVGYEMRKLRNEDFANDAIDAGELGSGHTVTALYEVIPTGVKSDFYQQPTELKYTENKAAGGYQNELATVKFRYKNPKEDKSTETIQTIENKSTELKNASADFKFASSVAWFGLKLRDSKLITDKETNHIVDLAKQGIKNDKDGYKAEFVRLVESVK</sequence>
<dbReference type="InterPro" id="IPR008969">
    <property type="entry name" value="CarboxyPept-like_regulatory"/>
</dbReference>
<feature type="domain" description="VWFA" evidence="4">
    <location>
        <begin position="538"/>
        <end position="716"/>
    </location>
</feature>
<dbReference type="InterPro" id="IPR023997">
    <property type="entry name" value="TonB-dep_OMP_SusC/RagA_CS"/>
</dbReference>
<dbReference type="InterPro" id="IPR022156">
    <property type="entry name" value="Uncharacterised_YfbK_N"/>
</dbReference>
<keyword evidence="6" id="KW-1185">Reference proteome</keyword>
<keyword evidence="3" id="KW-1133">Transmembrane helix</keyword>
<evidence type="ECO:0000313" key="5">
    <source>
        <dbReference type="EMBL" id="SFN07403.1"/>
    </source>
</evidence>
<gene>
    <name evidence="5" type="ORF">SAMN05421741_10115</name>
</gene>
<dbReference type="SUPFAM" id="SSF56935">
    <property type="entry name" value="Porins"/>
    <property type="match status" value="1"/>
</dbReference>
<dbReference type="Pfam" id="PF12034">
    <property type="entry name" value="YfbK_C"/>
    <property type="match status" value="1"/>
</dbReference>
<dbReference type="STRING" id="913024.SAMN05421741_10115"/>
<dbReference type="CDD" id="cd01465">
    <property type="entry name" value="vWA_subgroup"/>
    <property type="match status" value="1"/>
</dbReference>
<keyword evidence="1" id="KW-0813">Transport</keyword>
<dbReference type="SUPFAM" id="SSF53300">
    <property type="entry name" value="vWA-like"/>
    <property type="match status" value="1"/>
</dbReference>
<evidence type="ECO:0000256" key="1">
    <source>
        <dbReference type="PROSITE-ProRule" id="PRU01360"/>
    </source>
</evidence>
<evidence type="ECO:0000313" key="6">
    <source>
        <dbReference type="Proteomes" id="UP000199036"/>
    </source>
</evidence>
<keyword evidence="1" id="KW-0998">Cell outer membrane</keyword>
<dbReference type="Proteomes" id="UP000199036">
    <property type="component" value="Unassembled WGS sequence"/>
</dbReference>
<evidence type="ECO:0000256" key="2">
    <source>
        <dbReference type="SAM" id="MobiDB-lite"/>
    </source>
</evidence>
<keyword evidence="1 3" id="KW-0472">Membrane</keyword>
<dbReference type="Pfam" id="PF00092">
    <property type="entry name" value="VWA"/>
    <property type="match status" value="1"/>
</dbReference>
<protein>
    <submittedName>
        <fullName evidence="5">Ca-activated chloride channel family protein</fullName>
    </submittedName>
</protein>
<proteinExistence type="inferred from homology"/>
<dbReference type="PROSITE" id="PS52016">
    <property type="entry name" value="TONB_DEPENDENT_REC_3"/>
    <property type="match status" value="1"/>
</dbReference>
<dbReference type="Gene3D" id="2.60.40.1120">
    <property type="entry name" value="Carboxypeptidase-like, regulatory domain"/>
    <property type="match status" value="1"/>
</dbReference>
<keyword evidence="1 3" id="KW-0812">Transmembrane</keyword>
<feature type="transmembrane region" description="Helical" evidence="3">
    <location>
        <begin position="49"/>
        <end position="70"/>
    </location>
</feature>
<dbReference type="PROSITE" id="PS50234">
    <property type="entry name" value="VWFA"/>
    <property type="match status" value="1"/>
</dbReference>
<dbReference type="InterPro" id="IPR036465">
    <property type="entry name" value="vWFA_dom_sf"/>
</dbReference>
<evidence type="ECO:0000259" key="4">
    <source>
        <dbReference type="PROSITE" id="PS50234"/>
    </source>
</evidence>
<dbReference type="Pfam" id="PF13715">
    <property type="entry name" value="CarbopepD_reg_2"/>
    <property type="match status" value="1"/>
</dbReference>
<comment type="similarity">
    <text evidence="1">Belongs to the TonB-dependent receptor family.</text>
</comment>
<dbReference type="Pfam" id="PF12450">
    <property type="entry name" value="vWF_A"/>
    <property type="match status" value="1"/>
</dbReference>